<dbReference type="Gene3D" id="1.20.120.450">
    <property type="entry name" value="dinb family like domain"/>
    <property type="match status" value="1"/>
</dbReference>
<dbReference type="InterPro" id="IPR017520">
    <property type="entry name" value="CHP03086"/>
</dbReference>
<evidence type="ECO:0000313" key="2">
    <source>
        <dbReference type="EMBL" id="BCJ32736.1"/>
    </source>
</evidence>
<dbReference type="KEGG" id="atl:Athai_02390"/>
<gene>
    <name evidence="2" type="ORF">Athai_02390</name>
</gene>
<proteinExistence type="predicted"/>
<dbReference type="Pfam" id="PF11716">
    <property type="entry name" value="MDMPI_N"/>
    <property type="match status" value="1"/>
</dbReference>
<dbReference type="RefSeq" id="WP_203959745.1">
    <property type="nucleotide sequence ID" value="NZ_AP023355.1"/>
</dbReference>
<evidence type="ECO:0000259" key="1">
    <source>
        <dbReference type="Pfam" id="PF11716"/>
    </source>
</evidence>
<dbReference type="EMBL" id="AP023355">
    <property type="protein sequence ID" value="BCJ32736.1"/>
    <property type="molecule type" value="Genomic_DNA"/>
</dbReference>
<dbReference type="Proteomes" id="UP000611640">
    <property type="component" value="Chromosome"/>
</dbReference>
<name>A0A7R7HUQ9_9ACTN</name>
<sequence>MAVDLEPITREVAGLVGRVRDDQLDGPTPCTEMTVRDLLAHLAQLTVGFRMLAQKQTLPGGPRPTELPDDWRELLPRVLDELADAWQLPAAWEGTVQFFGREMPGAMAGQIVTDELVLHGWDLARAIGAPYQADEPALRAAHDWVTATVERTGGRGQEGLFAAPVPVPQDAPLLDRVVALAGRTPSWTP</sequence>
<protein>
    <submittedName>
        <fullName evidence="2">TIGR03086 family protein</fullName>
    </submittedName>
</protein>
<dbReference type="AlphaFoldDB" id="A0A7R7HUQ9"/>
<dbReference type="InterPro" id="IPR024344">
    <property type="entry name" value="MDMPI_metal-binding"/>
</dbReference>
<dbReference type="NCBIfam" id="TIGR03083">
    <property type="entry name" value="maleylpyruvate isomerase family mycothiol-dependent enzyme"/>
    <property type="match status" value="1"/>
</dbReference>
<reference evidence="2 3" key="1">
    <citation type="submission" date="2020-08" db="EMBL/GenBank/DDBJ databases">
        <title>Whole genome shotgun sequence of Actinocatenispora thailandica NBRC 105041.</title>
        <authorList>
            <person name="Komaki H."/>
            <person name="Tamura T."/>
        </authorList>
    </citation>
    <scope>NUCLEOTIDE SEQUENCE [LARGE SCALE GENOMIC DNA]</scope>
    <source>
        <strain evidence="2 3">NBRC 105041</strain>
    </source>
</reference>
<evidence type="ECO:0000313" key="3">
    <source>
        <dbReference type="Proteomes" id="UP000611640"/>
    </source>
</evidence>
<keyword evidence="3" id="KW-1185">Reference proteome</keyword>
<feature type="domain" description="Mycothiol-dependent maleylpyruvate isomerase metal-binding" evidence="1">
    <location>
        <begin position="6"/>
        <end position="124"/>
    </location>
</feature>
<dbReference type="InterPro" id="IPR034660">
    <property type="entry name" value="DinB/YfiT-like"/>
</dbReference>
<accession>A0A7R7HUQ9</accession>
<dbReference type="SUPFAM" id="SSF109854">
    <property type="entry name" value="DinB/YfiT-like putative metalloenzymes"/>
    <property type="match status" value="1"/>
</dbReference>
<dbReference type="NCBIfam" id="TIGR03086">
    <property type="entry name" value="TIGR03086 family metal-binding protein"/>
    <property type="match status" value="1"/>
</dbReference>
<organism evidence="2 3">
    <name type="scientific">Actinocatenispora thailandica</name>
    <dbReference type="NCBI Taxonomy" id="227318"/>
    <lineage>
        <taxon>Bacteria</taxon>
        <taxon>Bacillati</taxon>
        <taxon>Actinomycetota</taxon>
        <taxon>Actinomycetes</taxon>
        <taxon>Micromonosporales</taxon>
        <taxon>Micromonosporaceae</taxon>
        <taxon>Actinocatenispora</taxon>
    </lineage>
</organism>
<dbReference type="GO" id="GO:0046872">
    <property type="term" value="F:metal ion binding"/>
    <property type="evidence" value="ECO:0007669"/>
    <property type="project" value="InterPro"/>
</dbReference>
<dbReference type="InterPro" id="IPR017517">
    <property type="entry name" value="Maleyloyr_isom"/>
</dbReference>